<dbReference type="InParanoid" id="F7PWN4"/>
<evidence type="ECO:0000256" key="2">
    <source>
        <dbReference type="ARBA" id="ARBA00012992"/>
    </source>
</evidence>
<organism evidence="6 7">
    <name type="scientific">Haloplasma contractile SSD-17B</name>
    <dbReference type="NCBI Taxonomy" id="1033810"/>
    <lineage>
        <taxon>Bacteria</taxon>
        <taxon>Bacillati</taxon>
        <taxon>Mycoplasmatota</taxon>
        <taxon>Mollicutes</taxon>
        <taxon>Haloplasmatales</taxon>
        <taxon>Haloplasmataceae</taxon>
        <taxon>Haloplasma</taxon>
    </lineage>
</organism>
<name>F7PWN4_9MOLU</name>
<dbReference type="STRING" id="1033810.HLPCO_001580"/>
<dbReference type="AlphaFoldDB" id="F7PWN4"/>
<dbReference type="Gene3D" id="1.10.40.30">
    <property type="entry name" value="Fumarase/aspartase (C-terminal domain)"/>
    <property type="match status" value="1"/>
</dbReference>
<gene>
    <name evidence="6" type="primary">fumC</name>
    <name evidence="6" type="ORF">HLPCO_001580</name>
</gene>
<dbReference type="Gene3D" id="1.10.275.10">
    <property type="entry name" value="Fumarase/aspartase (N-terminal domain)"/>
    <property type="match status" value="1"/>
</dbReference>
<proteinExistence type="predicted"/>
<dbReference type="FunCoup" id="F7PWN4">
    <property type="interactions" value="19"/>
</dbReference>
<comment type="caution">
    <text evidence="6">The sequence shown here is derived from an EMBL/GenBank/DDBJ whole genome shotgun (WGS) entry which is preliminary data.</text>
</comment>
<evidence type="ECO:0000259" key="4">
    <source>
        <dbReference type="Pfam" id="PF00206"/>
    </source>
</evidence>
<dbReference type="CDD" id="cd01357">
    <property type="entry name" value="Aspartase"/>
    <property type="match status" value="1"/>
</dbReference>
<dbReference type="PROSITE" id="PS00163">
    <property type="entry name" value="FUMARATE_LYASES"/>
    <property type="match status" value="1"/>
</dbReference>
<reference evidence="6 7" key="2">
    <citation type="journal article" date="2013" name="PLoS ONE">
        <title>INDIGO - INtegrated Data Warehouse of MIcrobial GenOmes with Examples from the Red Sea Extremophiles.</title>
        <authorList>
            <person name="Alam I."/>
            <person name="Antunes A."/>
            <person name="Kamau A.A."/>
            <person name="Ba Alawi W."/>
            <person name="Kalkatawi M."/>
            <person name="Stingl U."/>
            <person name="Bajic V.B."/>
        </authorList>
    </citation>
    <scope>NUCLEOTIDE SEQUENCE [LARGE SCALE GENOMIC DNA]</scope>
    <source>
        <strain evidence="6 7">SSD-17B</strain>
    </source>
</reference>
<dbReference type="OrthoDB" id="9802809at2"/>
<sequence>MDNSRYRIEVDSLGEKLVPIDAYYGIQSLRAKENFQISKQKVHREMIKGVAVTKKAAATANYRAGMLDENVYKSIVKACEEIMSGKFLSQFITDMIQGGAGTSINMNANEVIANRAQEILGGTKGTYDLVHPNDHCNFGQSTNDIIPTGAKIATIKLTQSLLKEMRRLHKAYLDKANEFGGVIKMGRTHLQDAVPIRVGQEFNAFATALERDIRRVESAIEDLKVLNMGATAVGTGLNANKDYVKNIVSIVSDLTNINFKQADDLVDATRNLDPFVWLSSALKTLAVSLSKTANDLRLMASGPVSGFNEITLPQMQPGSSIMPGKVNPVIPEVVNQVSFQVMGNDLTITKAAEAGQLELNVFEPVLLANLFQSLDVLRRGIKTFCKRAVVGITVNKERCISYVERSAGIVTALAPHIGYKRASDLAKEAIKQNRGVRELLVDENILSSEEIEVILNINNMTSPGISGEEILLKRTRNKKVEASQG</sequence>
<dbReference type="GO" id="GO:0008797">
    <property type="term" value="F:aspartate ammonia-lyase activity"/>
    <property type="evidence" value="ECO:0007669"/>
    <property type="project" value="UniProtKB-EC"/>
</dbReference>
<feature type="domain" description="Fumarate lyase N-terminal" evidence="4">
    <location>
        <begin position="15"/>
        <end position="343"/>
    </location>
</feature>
<dbReference type="RefSeq" id="WP_008824824.1">
    <property type="nucleotide sequence ID" value="NZ_AFNU02000004.1"/>
</dbReference>
<protein>
    <recommendedName>
        <fullName evidence="2">aspartate ammonia-lyase</fullName>
        <ecNumber evidence="2">4.3.1.1</ecNumber>
    </recommendedName>
</protein>
<dbReference type="InterPro" id="IPR051546">
    <property type="entry name" value="Aspartate_Ammonia-Lyase"/>
</dbReference>
<evidence type="ECO:0000313" key="6">
    <source>
        <dbReference type="EMBL" id="ERJ12594.1"/>
    </source>
</evidence>
<dbReference type="PRINTS" id="PR00145">
    <property type="entry name" value="ARGSUCLYASE"/>
</dbReference>
<dbReference type="InterPro" id="IPR024083">
    <property type="entry name" value="Fumarase/histidase_N"/>
</dbReference>
<dbReference type="InterPro" id="IPR020557">
    <property type="entry name" value="Fumarate_lyase_CS"/>
</dbReference>
<dbReference type="GO" id="GO:0005829">
    <property type="term" value="C:cytosol"/>
    <property type="evidence" value="ECO:0007669"/>
    <property type="project" value="TreeGrafter"/>
</dbReference>
<feature type="domain" description="Fumarase C C-terminal" evidence="5">
    <location>
        <begin position="409"/>
        <end position="461"/>
    </location>
</feature>
<evidence type="ECO:0000256" key="1">
    <source>
        <dbReference type="ARBA" id="ARBA00001494"/>
    </source>
</evidence>
<dbReference type="FunFam" id="1.10.275.10:FF:000001">
    <property type="entry name" value="Fumarate hydratase, mitochondrial"/>
    <property type="match status" value="1"/>
</dbReference>
<dbReference type="InterPro" id="IPR000362">
    <property type="entry name" value="Fumarate_lyase_fam"/>
</dbReference>
<dbReference type="PANTHER" id="PTHR42696">
    <property type="entry name" value="ASPARTATE AMMONIA-LYASE"/>
    <property type="match status" value="1"/>
</dbReference>
<dbReference type="PRINTS" id="PR00149">
    <property type="entry name" value="FUMRATELYASE"/>
</dbReference>
<dbReference type="EMBL" id="AFNU02000004">
    <property type="protein sequence ID" value="ERJ12594.1"/>
    <property type="molecule type" value="Genomic_DNA"/>
</dbReference>
<evidence type="ECO:0000313" key="7">
    <source>
        <dbReference type="Proteomes" id="UP000005707"/>
    </source>
</evidence>
<keyword evidence="7" id="KW-1185">Reference proteome</keyword>
<accession>F7PWN4</accession>
<dbReference type="NCBIfam" id="NF008909">
    <property type="entry name" value="PRK12273.1"/>
    <property type="match status" value="1"/>
</dbReference>
<evidence type="ECO:0000256" key="3">
    <source>
        <dbReference type="ARBA" id="ARBA00023239"/>
    </source>
</evidence>
<dbReference type="SUPFAM" id="SSF48557">
    <property type="entry name" value="L-aspartase-like"/>
    <property type="match status" value="1"/>
</dbReference>
<dbReference type="Pfam" id="PF10415">
    <property type="entry name" value="FumaraseC_C"/>
    <property type="match status" value="1"/>
</dbReference>
<dbReference type="InterPro" id="IPR008948">
    <property type="entry name" value="L-Aspartase-like"/>
</dbReference>
<dbReference type="InterPro" id="IPR018951">
    <property type="entry name" value="Fumarase_C_C"/>
</dbReference>
<dbReference type="FunFam" id="1.10.40.30:FF:000002">
    <property type="entry name" value="Fumarate hydratase class II"/>
    <property type="match status" value="1"/>
</dbReference>
<dbReference type="FunFam" id="1.20.200.10:FF:000001">
    <property type="entry name" value="Fumarate hydratase, mitochondrial"/>
    <property type="match status" value="1"/>
</dbReference>
<reference evidence="6 7" key="1">
    <citation type="journal article" date="2011" name="J. Bacteriol.">
        <title>Genome sequence of Haloplasma contractile, an unusual contractile bacterium from a deep-sea anoxic brine lake.</title>
        <authorList>
            <person name="Antunes A."/>
            <person name="Alam I."/>
            <person name="El Dorry H."/>
            <person name="Siam R."/>
            <person name="Robertson A."/>
            <person name="Bajic V.B."/>
            <person name="Stingl U."/>
        </authorList>
    </citation>
    <scope>NUCLEOTIDE SEQUENCE [LARGE SCALE GENOMIC DNA]</scope>
    <source>
        <strain evidence="6 7">SSD-17B</strain>
    </source>
</reference>
<dbReference type="PANTHER" id="PTHR42696:SF2">
    <property type="entry name" value="ASPARTATE AMMONIA-LYASE"/>
    <property type="match status" value="1"/>
</dbReference>
<evidence type="ECO:0000259" key="5">
    <source>
        <dbReference type="Pfam" id="PF10415"/>
    </source>
</evidence>
<dbReference type="Pfam" id="PF00206">
    <property type="entry name" value="Lyase_1"/>
    <property type="match status" value="1"/>
</dbReference>
<dbReference type="EC" id="4.3.1.1" evidence="2"/>
<dbReference type="eggNOG" id="COG1027">
    <property type="taxonomic scope" value="Bacteria"/>
</dbReference>
<dbReference type="Gene3D" id="1.20.200.10">
    <property type="entry name" value="Fumarase/aspartase (Central domain)"/>
    <property type="match status" value="1"/>
</dbReference>
<dbReference type="GO" id="GO:0006099">
    <property type="term" value="P:tricarboxylic acid cycle"/>
    <property type="evidence" value="ECO:0007669"/>
    <property type="project" value="InterPro"/>
</dbReference>
<dbReference type="Proteomes" id="UP000005707">
    <property type="component" value="Unassembled WGS sequence"/>
</dbReference>
<keyword evidence="3 6" id="KW-0456">Lyase</keyword>
<dbReference type="InterPro" id="IPR022761">
    <property type="entry name" value="Fumarate_lyase_N"/>
</dbReference>
<comment type="catalytic activity">
    <reaction evidence="1">
        <text>L-aspartate = fumarate + NH4(+)</text>
        <dbReference type="Rhea" id="RHEA:16601"/>
        <dbReference type="ChEBI" id="CHEBI:28938"/>
        <dbReference type="ChEBI" id="CHEBI:29806"/>
        <dbReference type="ChEBI" id="CHEBI:29991"/>
        <dbReference type="EC" id="4.3.1.1"/>
    </reaction>
</comment>
<dbReference type="GO" id="GO:0006531">
    <property type="term" value="P:aspartate metabolic process"/>
    <property type="evidence" value="ECO:0007669"/>
    <property type="project" value="TreeGrafter"/>
</dbReference>